<accession>A0A066UGB6</accession>
<evidence type="ECO:0000313" key="2">
    <source>
        <dbReference type="EMBL" id="KDN26115.1"/>
    </source>
</evidence>
<organism evidence="2 3">
    <name type="scientific">Moraxella bovoculi 237</name>
    <dbReference type="NCBI Taxonomy" id="743974"/>
    <lineage>
        <taxon>Bacteria</taxon>
        <taxon>Pseudomonadati</taxon>
        <taxon>Pseudomonadota</taxon>
        <taxon>Gammaproteobacteria</taxon>
        <taxon>Moraxellales</taxon>
        <taxon>Moraxellaceae</taxon>
        <taxon>Moraxella</taxon>
    </lineage>
</organism>
<sequence length="95" mass="10203">MKKLVFLGVFAALSTGCATQTYLLSNQSQATPSVDKAQTFFVSGLAQQREINAAEVCNGANNVAKVETQHSFLNGVLGTISSGIYTPRQVRIYCK</sequence>
<dbReference type="InterPro" id="IPR010438">
    <property type="entry name" value="Lambda_Bor"/>
</dbReference>
<dbReference type="Proteomes" id="UP000035860">
    <property type="component" value="Unassembled WGS sequence"/>
</dbReference>
<dbReference type="OrthoDB" id="332829at2"/>
<proteinExistence type="predicted"/>
<dbReference type="RefSeq" id="WP_036361875.1">
    <property type="nucleotide sequence ID" value="NZ_AOMT01000004.1"/>
</dbReference>
<dbReference type="PROSITE" id="PS51257">
    <property type="entry name" value="PROKAR_LIPOPROTEIN"/>
    <property type="match status" value="1"/>
</dbReference>
<protein>
    <submittedName>
        <fullName evidence="2">Bor protein of bacteriophage</fullName>
    </submittedName>
</protein>
<gene>
    <name evidence="2" type="ORF">MBO_00420</name>
</gene>
<evidence type="ECO:0000313" key="3">
    <source>
        <dbReference type="Proteomes" id="UP000035860"/>
    </source>
</evidence>
<keyword evidence="3" id="KW-1185">Reference proteome</keyword>
<dbReference type="AlphaFoldDB" id="A0A066UGB6"/>
<feature type="chain" id="PRO_5001630918" evidence="1">
    <location>
        <begin position="19"/>
        <end position="95"/>
    </location>
</feature>
<dbReference type="eggNOG" id="ENOG5032U6W">
    <property type="taxonomic scope" value="Bacteria"/>
</dbReference>
<evidence type="ECO:0000256" key="1">
    <source>
        <dbReference type="SAM" id="SignalP"/>
    </source>
</evidence>
<dbReference type="EMBL" id="AOMT01000004">
    <property type="protein sequence ID" value="KDN26115.1"/>
    <property type="molecule type" value="Genomic_DNA"/>
</dbReference>
<dbReference type="GeneID" id="301974640"/>
<keyword evidence="1" id="KW-0732">Signal</keyword>
<reference evidence="2 3" key="1">
    <citation type="journal article" date="2014" name="Genome Announc.">
        <title>Draft Genome Sequence of Moraxella bovoculi Strain 237T (ATCC BAA-1259T) Isolated from a Calf with Infectious Bovine Keratoconjunctivitis.</title>
        <authorList>
            <person name="Calcutt M.J."/>
            <person name="Foecking M.F."/>
            <person name="Martin N.T."/>
            <person name="Mhlanga-Mutangadura T."/>
            <person name="Reilly T.J."/>
        </authorList>
    </citation>
    <scope>NUCLEOTIDE SEQUENCE [LARGE SCALE GENOMIC DNA]</scope>
    <source>
        <strain evidence="2 3">237</strain>
    </source>
</reference>
<name>A0A066UGB6_9GAMM</name>
<feature type="signal peptide" evidence="1">
    <location>
        <begin position="1"/>
        <end position="18"/>
    </location>
</feature>
<comment type="caution">
    <text evidence="2">The sequence shown here is derived from an EMBL/GenBank/DDBJ whole genome shotgun (WGS) entry which is preliminary data.</text>
</comment>
<dbReference type="Pfam" id="PF06291">
    <property type="entry name" value="Lambda_Bor"/>
    <property type="match status" value="1"/>
</dbReference>